<dbReference type="EMBL" id="BK015712">
    <property type="protein sequence ID" value="DAE21504.1"/>
    <property type="molecule type" value="Genomic_DNA"/>
</dbReference>
<sequence>MKYVKVEKTCAVCKCVRCEHNSLINRDCFNCIKCYGFANYVDKHGEGCTYDKNKERTFKETGE</sequence>
<organism evidence="1">
    <name type="scientific">Myoviridae sp. ctgXL3</name>
    <dbReference type="NCBI Taxonomy" id="2826681"/>
    <lineage>
        <taxon>Viruses</taxon>
        <taxon>Duplodnaviria</taxon>
        <taxon>Heunggongvirae</taxon>
        <taxon>Uroviricota</taxon>
        <taxon>Caudoviricetes</taxon>
    </lineage>
</organism>
<evidence type="ECO:0000313" key="1">
    <source>
        <dbReference type="EMBL" id="DAE21504.1"/>
    </source>
</evidence>
<reference evidence="1" key="1">
    <citation type="journal article" date="2021" name="Proc. Natl. Acad. Sci. U.S.A.">
        <title>A Catalog of Tens of Thousands of Viruses from Human Metagenomes Reveals Hidden Associations with Chronic Diseases.</title>
        <authorList>
            <person name="Tisza M.J."/>
            <person name="Buck C.B."/>
        </authorList>
    </citation>
    <scope>NUCLEOTIDE SEQUENCE</scope>
    <source>
        <strain evidence="1">CtgXL3</strain>
    </source>
</reference>
<protein>
    <submittedName>
        <fullName evidence="1">Uncharacterized protein</fullName>
    </submittedName>
</protein>
<proteinExistence type="predicted"/>
<name>A0A8S5QR01_9CAUD</name>
<accession>A0A8S5QR01</accession>